<evidence type="ECO:0000313" key="3">
    <source>
        <dbReference type="EMBL" id="KNC33282.1"/>
    </source>
</evidence>
<feature type="compositionally biased region" description="Acidic residues" evidence="1">
    <location>
        <begin position="140"/>
        <end position="156"/>
    </location>
</feature>
<feature type="compositionally biased region" description="Low complexity" evidence="1">
    <location>
        <begin position="237"/>
        <end position="249"/>
    </location>
</feature>
<gene>
    <name evidence="3" type="ORF">FF38_07508</name>
</gene>
<feature type="region of interest" description="Disordered" evidence="1">
    <location>
        <begin position="298"/>
        <end position="370"/>
    </location>
</feature>
<dbReference type="InterPro" id="IPR039353">
    <property type="entry name" value="TF_Adf1"/>
</dbReference>
<reference evidence="3 4" key="1">
    <citation type="journal article" date="2015" name="Nat. Commun.">
        <title>Lucilia cuprina genome unlocks parasitic fly biology to underpin future interventions.</title>
        <authorList>
            <person name="Anstead C.A."/>
            <person name="Korhonen P.K."/>
            <person name="Young N.D."/>
            <person name="Hall R.S."/>
            <person name="Jex A.R."/>
            <person name="Murali S.C."/>
            <person name="Hughes D.S."/>
            <person name="Lee S.F."/>
            <person name="Perry T."/>
            <person name="Stroehlein A.J."/>
            <person name="Ansell B.R."/>
            <person name="Breugelmans B."/>
            <person name="Hofmann A."/>
            <person name="Qu J."/>
            <person name="Dugan S."/>
            <person name="Lee S.L."/>
            <person name="Chao H."/>
            <person name="Dinh H."/>
            <person name="Han Y."/>
            <person name="Doddapaneni H.V."/>
            <person name="Worley K.C."/>
            <person name="Muzny D.M."/>
            <person name="Ioannidis P."/>
            <person name="Waterhouse R.M."/>
            <person name="Zdobnov E.M."/>
            <person name="James P.J."/>
            <person name="Bagnall N.H."/>
            <person name="Kotze A.C."/>
            <person name="Gibbs R.A."/>
            <person name="Richards S."/>
            <person name="Batterham P."/>
            <person name="Gasser R.B."/>
        </authorList>
    </citation>
    <scope>NUCLEOTIDE SEQUENCE [LARGE SCALE GENOMIC DNA]</scope>
    <source>
        <strain evidence="3 4">LS</strain>
        <tissue evidence="3">Full body</tissue>
    </source>
</reference>
<proteinExistence type="predicted"/>
<evidence type="ECO:0000259" key="2">
    <source>
        <dbReference type="PROSITE" id="PS51029"/>
    </source>
</evidence>
<feature type="region of interest" description="Disordered" evidence="1">
    <location>
        <begin position="225"/>
        <end position="250"/>
    </location>
</feature>
<name>A0A0L0CM12_LUCCU</name>
<protein>
    <recommendedName>
        <fullName evidence="2">MADF domain-containing protein</fullName>
    </recommendedName>
</protein>
<keyword evidence="4" id="KW-1185">Reference proteome</keyword>
<feature type="region of interest" description="Disordered" evidence="1">
    <location>
        <begin position="136"/>
        <end position="156"/>
    </location>
</feature>
<feature type="region of interest" description="Disordered" evidence="1">
    <location>
        <begin position="168"/>
        <end position="195"/>
    </location>
</feature>
<dbReference type="Pfam" id="PF10545">
    <property type="entry name" value="MADF_DNA_bdg"/>
    <property type="match status" value="1"/>
</dbReference>
<dbReference type="InterPro" id="IPR006578">
    <property type="entry name" value="MADF-dom"/>
</dbReference>
<dbReference type="EMBL" id="JRES01000206">
    <property type="protein sequence ID" value="KNC33282.1"/>
    <property type="molecule type" value="Genomic_DNA"/>
</dbReference>
<evidence type="ECO:0000313" key="4">
    <source>
        <dbReference type="Proteomes" id="UP000037069"/>
    </source>
</evidence>
<evidence type="ECO:0000256" key="1">
    <source>
        <dbReference type="SAM" id="MobiDB-lite"/>
    </source>
</evidence>
<sequence length="370" mass="43813">MSKENNISVKFLIHLVGERPALWDKTSEEYKDRALKETSWREICTFVNENYERMQPKAKQEFTRMITRKWTHIRDSWVKSMKYGYDEETKLPPKPYIYHNELKFMQKILKCKPPRYNLNMSQLSNMHFEEFYRNKNDNNETNEVDNNNEQEEDEDGEVLKTGNLKQEHNHIHENEQYVANEADNDDEAEEDDWPLDDPEVDIEIEEKKLNVKPVKKTRTSIFKSSRNEDEYVPPPVVVSRPTSTSSAPSKNGFTDLYQNRHWNFFQGILPSVNDLDEDHVLQFQSGVIVLLQKLRESQKYQRKPTNRVPSHSLFKGRGRKRKASNDNDYDWPVHNMEVVTRHSRRSTARSKADPIAAEDMDSQFEYSSDN</sequence>
<dbReference type="SMART" id="SM00595">
    <property type="entry name" value="MADF"/>
    <property type="match status" value="1"/>
</dbReference>
<comment type="caution">
    <text evidence="3">The sequence shown here is derived from an EMBL/GenBank/DDBJ whole genome shotgun (WGS) entry which is preliminary data.</text>
</comment>
<dbReference type="PANTHER" id="PTHR12243:SF67">
    <property type="entry name" value="COREPRESSOR OF PANGOLIN, ISOFORM A-RELATED"/>
    <property type="match status" value="1"/>
</dbReference>
<feature type="compositionally biased region" description="Acidic residues" evidence="1">
    <location>
        <begin position="182"/>
        <end position="195"/>
    </location>
</feature>
<dbReference type="AlphaFoldDB" id="A0A0L0CM12"/>
<dbReference type="PANTHER" id="PTHR12243">
    <property type="entry name" value="MADF DOMAIN TRANSCRIPTION FACTOR"/>
    <property type="match status" value="1"/>
</dbReference>
<dbReference type="Proteomes" id="UP000037069">
    <property type="component" value="Unassembled WGS sequence"/>
</dbReference>
<accession>A0A0L0CM12</accession>
<dbReference type="OrthoDB" id="8038273at2759"/>
<feature type="domain" description="MADF" evidence="2">
    <location>
        <begin position="11"/>
        <end position="110"/>
    </location>
</feature>
<dbReference type="PROSITE" id="PS51029">
    <property type="entry name" value="MADF"/>
    <property type="match status" value="1"/>
</dbReference>
<organism evidence="3 4">
    <name type="scientific">Lucilia cuprina</name>
    <name type="common">Green bottle fly</name>
    <name type="synonym">Australian sheep blowfly</name>
    <dbReference type="NCBI Taxonomy" id="7375"/>
    <lineage>
        <taxon>Eukaryota</taxon>
        <taxon>Metazoa</taxon>
        <taxon>Ecdysozoa</taxon>
        <taxon>Arthropoda</taxon>
        <taxon>Hexapoda</taxon>
        <taxon>Insecta</taxon>
        <taxon>Pterygota</taxon>
        <taxon>Neoptera</taxon>
        <taxon>Endopterygota</taxon>
        <taxon>Diptera</taxon>
        <taxon>Brachycera</taxon>
        <taxon>Muscomorpha</taxon>
        <taxon>Oestroidea</taxon>
        <taxon>Calliphoridae</taxon>
        <taxon>Luciliinae</taxon>
        <taxon>Lucilia</taxon>
    </lineage>
</organism>